<evidence type="ECO:0000256" key="4">
    <source>
        <dbReference type="SAM" id="SignalP"/>
    </source>
</evidence>
<comment type="similarity">
    <text evidence="1">Belongs to the histidine acid phosphatase family.</text>
</comment>
<dbReference type="Proteomes" id="UP000324241">
    <property type="component" value="Unassembled WGS sequence"/>
</dbReference>
<name>A0A5M9M976_9EURO</name>
<dbReference type="SUPFAM" id="SSF53254">
    <property type="entry name" value="Phosphoglycerate mutase-like"/>
    <property type="match status" value="1"/>
</dbReference>
<proteinExistence type="inferred from homology"/>
<keyword evidence="4" id="KW-0732">Signal</keyword>
<dbReference type="RefSeq" id="XP_033422770.1">
    <property type="nucleotide sequence ID" value="XM_033574752.1"/>
</dbReference>
<dbReference type="Pfam" id="PF00328">
    <property type="entry name" value="His_Phos_2"/>
    <property type="match status" value="1"/>
</dbReference>
<dbReference type="AlphaFoldDB" id="A0A5M9M976"/>
<evidence type="ECO:0000313" key="5">
    <source>
        <dbReference type="EMBL" id="KAA8643408.1"/>
    </source>
</evidence>
<dbReference type="InterPro" id="IPR033379">
    <property type="entry name" value="Acid_Pase_AS"/>
</dbReference>
<dbReference type="GO" id="GO:0003993">
    <property type="term" value="F:acid phosphatase activity"/>
    <property type="evidence" value="ECO:0007669"/>
    <property type="project" value="TreeGrafter"/>
</dbReference>
<dbReference type="PANTHER" id="PTHR20963">
    <property type="entry name" value="MULTIPLE INOSITOL POLYPHOSPHATE PHOSPHATASE-RELATED"/>
    <property type="match status" value="1"/>
</dbReference>
<dbReference type="InterPro" id="IPR029033">
    <property type="entry name" value="His_PPase_superfam"/>
</dbReference>
<dbReference type="Gene3D" id="3.40.50.1240">
    <property type="entry name" value="Phosphoglycerate mutase-like"/>
    <property type="match status" value="1"/>
</dbReference>
<dbReference type="GeneID" id="54332879"/>
<accession>A0A5M9M976</accession>
<dbReference type="OrthoDB" id="6509975at2759"/>
<dbReference type="PANTHER" id="PTHR20963:SF18">
    <property type="entry name" value="ACID PHOSPHATASE PHO11-RELATED"/>
    <property type="match status" value="1"/>
</dbReference>
<dbReference type="GO" id="GO:0009277">
    <property type="term" value="C:fungal-type cell wall"/>
    <property type="evidence" value="ECO:0007669"/>
    <property type="project" value="TreeGrafter"/>
</dbReference>
<dbReference type="EMBL" id="QUQM01000005">
    <property type="protein sequence ID" value="KAA8643408.1"/>
    <property type="molecule type" value="Genomic_DNA"/>
</dbReference>
<reference evidence="5 6" key="1">
    <citation type="submission" date="2019-08" db="EMBL/GenBank/DDBJ databases">
        <title>The genome sequence of a newly discovered highly antifungal drug resistant Aspergillus species, Aspergillus tanneri NIH 1004.</title>
        <authorList>
            <person name="Mounaud S."/>
            <person name="Singh I."/>
            <person name="Joardar V."/>
            <person name="Pakala S."/>
            <person name="Pakala S."/>
            <person name="Venepally P."/>
            <person name="Chung J.K."/>
            <person name="Losada L."/>
            <person name="Nierman W.C."/>
        </authorList>
    </citation>
    <scope>NUCLEOTIDE SEQUENCE [LARGE SCALE GENOMIC DNA]</scope>
    <source>
        <strain evidence="5 6">NIH1004</strain>
    </source>
</reference>
<dbReference type="InterPro" id="IPR000560">
    <property type="entry name" value="His_Pase_clade-2"/>
</dbReference>
<evidence type="ECO:0000313" key="6">
    <source>
        <dbReference type="Proteomes" id="UP000324241"/>
    </source>
</evidence>
<evidence type="ECO:0000256" key="3">
    <source>
        <dbReference type="ARBA" id="ARBA00022801"/>
    </source>
</evidence>
<gene>
    <name evidence="5" type="primary">PHO5_2</name>
    <name evidence="5" type="ORF">ATNIH1004_010177</name>
</gene>
<evidence type="ECO:0000256" key="2">
    <source>
        <dbReference type="ARBA" id="ARBA00012632"/>
    </source>
</evidence>
<dbReference type="PROSITE" id="PS00616">
    <property type="entry name" value="HIS_ACID_PHOSPHAT_1"/>
    <property type="match status" value="1"/>
</dbReference>
<comment type="caution">
    <text evidence="5">The sequence shown here is derived from an EMBL/GenBank/DDBJ whole genome shotgun (WGS) entry which is preliminary data.</text>
</comment>
<dbReference type="CDD" id="cd07061">
    <property type="entry name" value="HP_HAP_like"/>
    <property type="match status" value="1"/>
</dbReference>
<feature type="chain" id="PRO_5024397188" description="3-phytase" evidence="4">
    <location>
        <begin position="24"/>
        <end position="513"/>
    </location>
</feature>
<organism evidence="5 6">
    <name type="scientific">Aspergillus tanneri</name>
    <dbReference type="NCBI Taxonomy" id="1220188"/>
    <lineage>
        <taxon>Eukaryota</taxon>
        <taxon>Fungi</taxon>
        <taxon>Dikarya</taxon>
        <taxon>Ascomycota</taxon>
        <taxon>Pezizomycotina</taxon>
        <taxon>Eurotiomycetes</taxon>
        <taxon>Eurotiomycetidae</taxon>
        <taxon>Eurotiales</taxon>
        <taxon>Aspergillaceae</taxon>
        <taxon>Aspergillus</taxon>
        <taxon>Aspergillus subgen. Circumdati</taxon>
    </lineage>
</organism>
<keyword evidence="3" id="KW-0378">Hydrolase</keyword>
<dbReference type="GO" id="GO:0016158">
    <property type="term" value="F:inositol hexakisphosphate 3-phosphatase activity"/>
    <property type="evidence" value="ECO:0007669"/>
    <property type="project" value="UniProtKB-EC"/>
</dbReference>
<feature type="signal peptide" evidence="4">
    <location>
        <begin position="1"/>
        <end position="23"/>
    </location>
</feature>
<sequence length="513" mass="57335">MLNISFTWLCIALLAAIVGTLHQKQGLLTAGCFISTCNGGNARSSPYYPSWNTWFHAFQSIPDVKRTIPLDDDWDLLYHLGGNGPWIEKRDGETAAQGIGPPEGCSIGQVHMMSRHGERYPTKSAGSHHLALLNRIKEADVIVNGSLSFLNNWTYLTSDPEKDFDQLTGTGPYAGKLQAFTTGIRFITRYGHLLSQRAPTRFWASDCQRVIETAQHFAAGMFGLDWEKSKRATLVIIPETFDQRANTLTPGDTCLNYLEDGEKGHDNGVNMLSRFQDVYIPPIARRLISEQGNSVFESFSNAEVFSMQQMCGFETIARGSSPWCDVFSNEEWESFEYARDLIHYYRAGPGNPYAGAMGWLWLNATTKLLQQGPAAGTLFFSFVHDGDIAPFLTALDIMKDEKYDPSLPTTHIARDRTWRTSSVMPMGGRIVLERMTCSSPFVDGVENQKETFIRLNINDRIVALPYCKSGPGFSCPLQEFVGHVERRRSEVGDFGDVCGLEGDAGHIVFLWQD</sequence>
<evidence type="ECO:0000256" key="1">
    <source>
        <dbReference type="ARBA" id="ARBA00005375"/>
    </source>
</evidence>
<dbReference type="EC" id="3.1.3.8" evidence="2"/>
<dbReference type="VEuPathDB" id="FungiDB:EYZ11_010116"/>
<protein>
    <recommendedName>
        <fullName evidence="2">3-phytase</fullName>
        <ecNumber evidence="2">3.1.3.8</ecNumber>
    </recommendedName>
</protein>